<dbReference type="CDD" id="cd07067">
    <property type="entry name" value="HP_PGM_like"/>
    <property type="match status" value="1"/>
</dbReference>
<organism evidence="1">
    <name type="scientific">seawater metagenome</name>
    <dbReference type="NCBI Taxonomy" id="1561972"/>
    <lineage>
        <taxon>unclassified sequences</taxon>
        <taxon>metagenomes</taxon>
        <taxon>ecological metagenomes</taxon>
    </lineage>
</organism>
<protein>
    <submittedName>
        <fullName evidence="1">Histidine phosphatase superfamily (Branch 1)</fullName>
    </submittedName>
</protein>
<dbReference type="InterPro" id="IPR051710">
    <property type="entry name" value="Phosphatase_SH3-domain"/>
</dbReference>
<dbReference type="InterPro" id="IPR013078">
    <property type="entry name" value="His_Pase_superF_clade-1"/>
</dbReference>
<gene>
    <name evidence="1" type="ORF">CPAV1605_887</name>
</gene>
<proteinExistence type="predicted"/>
<dbReference type="InterPro" id="IPR029033">
    <property type="entry name" value="His_PPase_superfam"/>
</dbReference>
<name>A0A5E8CLZ4_9ZZZZ</name>
<accession>A0A5E8CLZ4</accession>
<dbReference type="EMBL" id="CABVLZ010000003">
    <property type="protein sequence ID" value="VVU95162.1"/>
    <property type="molecule type" value="Genomic_DNA"/>
</dbReference>
<dbReference type="PANTHER" id="PTHR16469:SF27">
    <property type="entry name" value="UBIQUITIN-ASSOCIATED AND SH3 DOMAIN-CONTAINING BA-RELATED"/>
    <property type="match status" value="1"/>
</dbReference>
<dbReference type="Pfam" id="PF00300">
    <property type="entry name" value="His_Phos_1"/>
    <property type="match status" value="1"/>
</dbReference>
<dbReference type="PANTHER" id="PTHR16469">
    <property type="entry name" value="UBIQUITIN-ASSOCIATED AND SH3 DOMAIN-CONTAINING BA-RELATED"/>
    <property type="match status" value="1"/>
</dbReference>
<dbReference type="Gene3D" id="3.40.50.1240">
    <property type="entry name" value="Phosphoglycerate mutase-like"/>
    <property type="match status" value="1"/>
</dbReference>
<reference evidence="1" key="1">
    <citation type="submission" date="2019-09" db="EMBL/GenBank/DDBJ databases">
        <authorList>
            <person name="Needham M D."/>
        </authorList>
    </citation>
    <scope>NUCLEOTIDE SEQUENCE</scope>
</reference>
<evidence type="ECO:0000313" key="1">
    <source>
        <dbReference type="EMBL" id="VVU95162.1"/>
    </source>
</evidence>
<dbReference type="AlphaFoldDB" id="A0A5E8CLZ4"/>
<sequence>MRIYTLRHQERFNDATMFAPLTLKGLENSKKLVPILNRLGINYIYSSPYMRTLQTIYPYSKTTDTKVNLEYGLIETLRHPNIPKSSYNSLFPQYLSSQFNFNKNYSSVVKNEDLKFNETDKNLEKRIKNVLHSIIKTHGSKNDRILIVSHMTPINTIIKIGGKSNHTIMPKDYPLSYEYPIGAVTEIFSNNQWTFNKVNW</sequence>
<dbReference type="SUPFAM" id="SSF53254">
    <property type="entry name" value="Phosphoglycerate mutase-like"/>
    <property type="match status" value="1"/>
</dbReference>